<dbReference type="GO" id="GO:0017136">
    <property type="term" value="F:histone deacetylase activity, NAD-dependent"/>
    <property type="evidence" value="ECO:0007669"/>
    <property type="project" value="TreeGrafter"/>
</dbReference>
<keyword evidence="3" id="KW-0862">Zinc</keyword>
<keyword evidence="3" id="KW-0479">Metal-binding</keyword>
<dbReference type="InterPro" id="IPR003000">
    <property type="entry name" value="Sirtuin"/>
</dbReference>
<dbReference type="KEGG" id="pti:PHATRDRAFT_21543"/>
<evidence type="ECO:0000313" key="6">
    <source>
        <dbReference type="Proteomes" id="UP000000759"/>
    </source>
</evidence>
<dbReference type="InterPro" id="IPR026590">
    <property type="entry name" value="Ssirtuin_cat_dom"/>
</dbReference>
<keyword evidence="6" id="KW-1185">Reference proteome</keyword>
<dbReference type="InterPro" id="IPR026591">
    <property type="entry name" value="Sirtuin_cat_small_dom_sf"/>
</dbReference>
<organism evidence="5 6">
    <name type="scientific">Phaeodactylum tricornutum (strain CCAP 1055/1)</name>
    <dbReference type="NCBI Taxonomy" id="556484"/>
    <lineage>
        <taxon>Eukaryota</taxon>
        <taxon>Sar</taxon>
        <taxon>Stramenopiles</taxon>
        <taxon>Ochrophyta</taxon>
        <taxon>Bacillariophyta</taxon>
        <taxon>Bacillariophyceae</taxon>
        <taxon>Bacillariophycidae</taxon>
        <taxon>Naviculales</taxon>
        <taxon>Phaeodactylaceae</taxon>
        <taxon>Phaeodactylum</taxon>
    </lineage>
</organism>
<dbReference type="Gene3D" id="3.40.50.1220">
    <property type="entry name" value="TPP-binding domain"/>
    <property type="match status" value="1"/>
</dbReference>
<dbReference type="Proteomes" id="UP000000759">
    <property type="component" value="Chromosome 13"/>
</dbReference>
<name>B7G335_PHATC</name>
<dbReference type="RefSeq" id="XP_002181548.1">
    <property type="nucleotide sequence ID" value="XM_002181512.1"/>
</dbReference>
<evidence type="ECO:0000313" key="5">
    <source>
        <dbReference type="EMBL" id="EEC46762.1"/>
    </source>
</evidence>
<evidence type="ECO:0000256" key="3">
    <source>
        <dbReference type="PROSITE-ProRule" id="PRU00236"/>
    </source>
</evidence>
<dbReference type="GeneID" id="7202514"/>
<dbReference type="eggNOG" id="KOG2683">
    <property type="taxonomic scope" value="Eukaryota"/>
</dbReference>
<feature type="domain" description="Deacetylase sirtuin-type" evidence="4">
    <location>
        <begin position="66"/>
        <end position="366"/>
    </location>
</feature>
<dbReference type="PANTHER" id="PTHR11085">
    <property type="entry name" value="NAD-DEPENDENT PROTEIN DEACYLASE SIRTUIN-5, MITOCHONDRIAL-RELATED"/>
    <property type="match status" value="1"/>
</dbReference>
<dbReference type="GO" id="GO:0046872">
    <property type="term" value="F:metal ion binding"/>
    <property type="evidence" value="ECO:0007669"/>
    <property type="project" value="UniProtKB-KW"/>
</dbReference>
<feature type="active site" description="Proton acceptor" evidence="3">
    <location>
        <position position="205"/>
    </location>
</feature>
<dbReference type="PaxDb" id="2850-Phatr21543"/>
<sequence>MMKARSRLTASVSVTAAVSFVSFQQTRAMVSLHGNQALTTSFRMRHTDRLHAVTARPPDPNSLLSATDQQECIDTLLAWFAGKSQILCLTGAGLSTESGIPDYRGNNGSYHRGHKPMVHDQFMKSECQRKRYWGRGMVGWKSFDETAPNAGHVALTELERLGRIGGHDDDLEWTFRSGHRKLSLITQNVDTLHRRAGTKHLIELHGRTDQLECMQCGTKRDRNSFHAELEGLNTDWLNRALATTDNDDMRPDGDAAVGMEDFESVQVPPCQSCGGFMKPSVVFFGDTVPRNRVAQCQTAVEKADGLLVVGSSLAVHSAFRHVRAASKLGVPIAILNVGGTRAEAEGLDVLKIEAPTGQTLEGVAKV</sequence>
<feature type="binding site" evidence="3">
    <location>
        <position position="216"/>
    </location>
    <ligand>
        <name>Zn(2+)</name>
        <dbReference type="ChEBI" id="CHEBI:29105"/>
    </ligand>
</feature>
<dbReference type="Pfam" id="PF02146">
    <property type="entry name" value="SIR2"/>
    <property type="match status" value="2"/>
</dbReference>
<evidence type="ECO:0000256" key="1">
    <source>
        <dbReference type="ARBA" id="ARBA00022679"/>
    </source>
</evidence>
<protein>
    <recommendedName>
        <fullName evidence="4">Deacetylase sirtuin-type domain-containing protein</fullName>
    </recommendedName>
</protein>
<evidence type="ECO:0000259" key="4">
    <source>
        <dbReference type="PROSITE" id="PS50305"/>
    </source>
</evidence>
<keyword evidence="1" id="KW-0808">Transferase</keyword>
<keyword evidence="2" id="KW-0520">NAD</keyword>
<proteinExistence type="predicted"/>
<feature type="non-terminal residue" evidence="5">
    <location>
        <position position="366"/>
    </location>
</feature>
<reference evidence="5 6" key="1">
    <citation type="journal article" date="2008" name="Nature">
        <title>The Phaeodactylum genome reveals the evolutionary history of diatom genomes.</title>
        <authorList>
            <person name="Bowler C."/>
            <person name="Allen A.E."/>
            <person name="Badger J.H."/>
            <person name="Grimwood J."/>
            <person name="Jabbari K."/>
            <person name="Kuo A."/>
            <person name="Maheswari U."/>
            <person name="Martens C."/>
            <person name="Maumus F."/>
            <person name="Otillar R.P."/>
            <person name="Rayko E."/>
            <person name="Salamov A."/>
            <person name="Vandepoele K."/>
            <person name="Beszteri B."/>
            <person name="Gruber A."/>
            <person name="Heijde M."/>
            <person name="Katinka M."/>
            <person name="Mock T."/>
            <person name="Valentin K."/>
            <person name="Verret F."/>
            <person name="Berges J.A."/>
            <person name="Brownlee C."/>
            <person name="Cadoret J.P."/>
            <person name="Chiovitti A."/>
            <person name="Choi C.J."/>
            <person name="Coesel S."/>
            <person name="De Martino A."/>
            <person name="Detter J.C."/>
            <person name="Durkin C."/>
            <person name="Falciatore A."/>
            <person name="Fournet J."/>
            <person name="Haruta M."/>
            <person name="Huysman M.J."/>
            <person name="Jenkins B.D."/>
            <person name="Jiroutova K."/>
            <person name="Jorgensen R.E."/>
            <person name="Joubert Y."/>
            <person name="Kaplan A."/>
            <person name="Kroger N."/>
            <person name="Kroth P.G."/>
            <person name="La Roche J."/>
            <person name="Lindquist E."/>
            <person name="Lommer M."/>
            <person name="Martin-Jezequel V."/>
            <person name="Lopez P.J."/>
            <person name="Lucas S."/>
            <person name="Mangogna M."/>
            <person name="McGinnis K."/>
            <person name="Medlin L.K."/>
            <person name="Montsant A."/>
            <person name="Oudot-Le Secq M.P."/>
            <person name="Napoli C."/>
            <person name="Obornik M."/>
            <person name="Parker M.S."/>
            <person name="Petit J.L."/>
            <person name="Porcel B.M."/>
            <person name="Poulsen N."/>
            <person name="Robison M."/>
            <person name="Rychlewski L."/>
            <person name="Rynearson T.A."/>
            <person name="Schmutz J."/>
            <person name="Shapiro H."/>
            <person name="Siaut M."/>
            <person name="Stanley M."/>
            <person name="Sussman M.R."/>
            <person name="Taylor A.R."/>
            <person name="Vardi A."/>
            <person name="von Dassow P."/>
            <person name="Vyverman W."/>
            <person name="Willis A."/>
            <person name="Wyrwicz L.S."/>
            <person name="Rokhsar D.S."/>
            <person name="Weissenbach J."/>
            <person name="Armbrust E.V."/>
            <person name="Green B.R."/>
            <person name="Van de Peer Y."/>
            <person name="Grigoriev I.V."/>
        </authorList>
    </citation>
    <scope>NUCLEOTIDE SEQUENCE [LARGE SCALE GENOMIC DNA]</scope>
    <source>
        <strain evidence="5 6">CCAP 1055/1</strain>
    </source>
</reference>
<reference evidence="6" key="2">
    <citation type="submission" date="2008-08" db="EMBL/GenBank/DDBJ databases">
        <authorList>
            <consortium name="Diatom Consortium"/>
            <person name="Grigoriev I."/>
            <person name="Grimwood J."/>
            <person name="Kuo A."/>
            <person name="Otillar R.P."/>
            <person name="Salamov A."/>
            <person name="Detter J.C."/>
            <person name="Lindquist E."/>
            <person name="Shapiro H."/>
            <person name="Lucas S."/>
            <person name="Glavina del Rio T."/>
            <person name="Pitluck S."/>
            <person name="Rokhsar D."/>
            <person name="Bowler C."/>
        </authorList>
    </citation>
    <scope>GENOME REANNOTATION</scope>
    <source>
        <strain evidence="6">CCAP 1055/1</strain>
    </source>
</reference>
<dbReference type="SUPFAM" id="SSF52467">
    <property type="entry name" value="DHS-like NAD/FAD-binding domain"/>
    <property type="match status" value="1"/>
</dbReference>
<accession>B7G335</accession>
<dbReference type="GO" id="GO:0070403">
    <property type="term" value="F:NAD+ binding"/>
    <property type="evidence" value="ECO:0007669"/>
    <property type="project" value="InterPro"/>
</dbReference>
<gene>
    <name evidence="5" type="ORF">PHATRDRAFT_21543</name>
</gene>
<dbReference type="PROSITE" id="PS50305">
    <property type="entry name" value="SIRTUIN"/>
    <property type="match status" value="1"/>
</dbReference>
<feature type="binding site" evidence="3">
    <location>
        <position position="270"/>
    </location>
    <ligand>
        <name>Zn(2+)</name>
        <dbReference type="ChEBI" id="CHEBI:29105"/>
    </ligand>
</feature>
<evidence type="ECO:0000256" key="2">
    <source>
        <dbReference type="ARBA" id="ARBA00023027"/>
    </source>
</evidence>
<dbReference type="InterPro" id="IPR050134">
    <property type="entry name" value="NAD-dep_sirtuin_deacylases"/>
</dbReference>
<dbReference type="InParanoid" id="B7G335"/>
<dbReference type="STRING" id="556484.B7G335"/>
<dbReference type="OrthoDB" id="424302at2759"/>
<dbReference type="EMBL" id="CM000615">
    <property type="protein sequence ID" value="EEC46762.1"/>
    <property type="molecule type" value="Genomic_DNA"/>
</dbReference>
<dbReference type="PANTHER" id="PTHR11085:SF10">
    <property type="entry name" value="NAD-DEPENDENT PROTEIN DEACYLASE SIRTUIN-5, MITOCHONDRIAL-RELATED"/>
    <property type="match status" value="1"/>
</dbReference>
<dbReference type="AlphaFoldDB" id="B7G335"/>
<dbReference type="Gene3D" id="3.30.1600.10">
    <property type="entry name" value="SIR2/SIRT2 'Small Domain"/>
    <property type="match status" value="1"/>
</dbReference>
<feature type="binding site" evidence="3">
    <location>
        <position position="213"/>
    </location>
    <ligand>
        <name>Zn(2+)</name>
        <dbReference type="ChEBI" id="CHEBI:29105"/>
    </ligand>
</feature>
<dbReference type="HOGENOM" id="CLU_023643_3_2_1"/>
<feature type="binding site" evidence="3">
    <location>
        <position position="273"/>
    </location>
    <ligand>
        <name>Zn(2+)</name>
        <dbReference type="ChEBI" id="CHEBI:29105"/>
    </ligand>
</feature>
<dbReference type="InterPro" id="IPR029035">
    <property type="entry name" value="DHS-like_NAD/FAD-binding_dom"/>
</dbReference>